<gene>
    <name evidence="3" type="ORF">HH308_19790</name>
</gene>
<sequence length="446" mass="46736">MSDLAKGQNGPLSTSNLSVSMTLTAPADLSALLVTAAGKVRSDADFVFYNQPTGPGVTLSSGPSGATLQINTDNVPSDIDQIRAVITLDDASSNFGRFPAPTAHVADANGTELFRYVVNGLNTESVVIALEVYRRQGNWKVRAIGQGYAGGFADLVRDHGVSVDDAPTPPPSAPAPAPVPVPAAAPTPPAPTAPPTLDYPAPNYGYGTPATPYPGYAQQPAQAPQPPQAPTYPAPVPQQPAPAPAGGEVSLTKARPVSLTKGQKVTLRKDGGVALTQIRMGLGWDPIRKTGRFGSRSANIDLDASVVMFAGHTPFDIIYFGNLRTPDGSIVHTGDNLTGEGEGDDEVINVDLTRIPPHVDTLLFIVTSYRGQTFEQIDNAFCRLIDSTSDAELARYTLKGGMPFTAMVMATIVRAGGEWKLHAIGEGLNAKTPGKAVPHLGQFLGR</sequence>
<feature type="compositionally biased region" description="Pro residues" evidence="1">
    <location>
        <begin position="167"/>
        <end position="194"/>
    </location>
</feature>
<accession>A0A848KXT2</accession>
<name>A0A848KXT2_9ACTN</name>
<evidence type="ECO:0000259" key="2">
    <source>
        <dbReference type="Pfam" id="PF02342"/>
    </source>
</evidence>
<feature type="domain" description="TerD" evidence="2">
    <location>
        <begin position="26"/>
        <end position="159"/>
    </location>
</feature>
<feature type="domain" description="TerD" evidence="2">
    <location>
        <begin position="257"/>
        <end position="430"/>
    </location>
</feature>
<feature type="compositionally biased region" description="Pro residues" evidence="1">
    <location>
        <begin position="223"/>
        <end position="243"/>
    </location>
</feature>
<organism evidence="3 4">
    <name type="scientific">Gordonia asplenii</name>
    <dbReference type="NCBI Taxonomy" id="2725283"/>
    <lineage>
        <taxon>Bacteria</taxon>
        <taxon>Bacillati</taxon>
        <taxon>Actinomycetota</taxon>
        <taxon>Actinomycetes</taxon>
        <taxon>Mycobacteriales</taxon>
        <taxon>Gordoniaceae</taxon>
        <taxon>Gordonia</taxon>
    </lineage>
</organism>
<dbReference type="PANTHER" id="PTHR32097">
    <property type="entry name" value="CAMP-BINDING PROTEIN 1-RELATED"/>
    <property type="match status" value="1"/>
</dbReference>
<dbReference type="AlphaFoldDB" id="A0A848KXT2"/>
<dbReference type="PANTHER" id="PTHR32097:SF17">
    <property type="entry name" value="CAMP-BINDING PROTEIN 1-RELATED"/>
    <property type="match status" value="1"/>
</dbReference>
<protein>
    <submittedName>
        <fullName evidence="3">TerD family protein</fullName>
    </submittedName>
</protein>
<evidence type="ECO:0000256" key="1">
    <source>
        <dbReference type="SAM" id="MobiDB-lite"/>
    </source>
</evidence>
<evidence type="ECO:0000313" key="4">
    <source>
        <dbReference type="Proteomes" id="UP000550729"/>
    </source>
</evidence>
<keyword evidence="4" id="KW-1185">Reference proteome</keyword>
<dbReference type="CDD" id="cd06974">
    <property type="entry name" value="TerD_like"/>
    <property type="match status" value="2"/>
</dbReference>
<dbReference type="Pfam" id="PF02342">
    <property type="entry name" value="TerD"/>
    <property type="match status" value="2"/>
</dbReference>
<feature type="region of interest" description="Disordered" evidence="1">
    <location>
        <begin position="160"/>
        <end position="257"/>
    </location>
</feature>
<comment type="caution">
    <text evidence="3">The sequence shown here is derived from an EMBL/GenBank/DDBJ whole genome shotgun (WGS) entry which is preliminary data.</text>
</comment>
<dbReference type="InterPro" id="IPR003325">
    <property type="entry name" value="TerD"/>
</dbReference>
<dbReference type="Proteomes" id="UP000550729">
    <property type="component" value="Unassembled WGS sequence"/>
</dbReference>
<evidence type="ECO:0000313" key="3">
    <source>
        <dbReference type="EMBL" id="NMO03460.1"/>
    </source>
</evidence>
<reference evidence="3 4" key="1">
    <citation type="submission" date="2020-04" db="EMBL/GenBank/DDBJ databases">
        <title>Gordonia sp. nov. TBRC 11910.</title>
        <authorList>
            <person name="Suriyachadkun C."/>
        </authorList>
    </citation>
    <scope>NUCLEOTIDE SEQUENCE [LARGE SCALE GENOMIC DNA]</scope>
    <source>
        <strain evidence="3 4">TBRC 11910</strain>
    </source>
</reference>
<dbReference type="InterPro" id="IPR051324">
    <property type="entry name" value="Stress/Tellurium_Resist"/>
</dbReference>
<proteinExistence type="predicted"/>
<dbReference type="RefSeq" id="WP_170195967.1">
    <property type="nucleotide sequence ID" value="NZ_JABBNB010000023.1"/>
</dbReference>
<feature type="compositionally biased region" description="Low complexity" evidence="1">
    <location>
        <begin position="209"/>
        <end position="222"/>
    </location>
</feature>
<dbReference type="EMBL" id="JABBNB010000023">
    <property type="protein sequence ID" value="NMO03460.1"/>
    <property type="molecule type" value="Genomic_DNA"/>
</dbReference>
<dbReference type="Gene3D" id="2.60.60.30">
    <property type="entry name" value="sav2460 like domains"/>
    <property type="match status" value="2"/>
</dbReference>